<accession>A0AA38SWT7</accession>
<comment type="caution">
    <text evidence="2">The sequence shown here is derived from an EMBL/GenBank/DDBJ whole genome shotgun (WGS) entry which is preliminary data.</text>
</comment>
<proteinExistence type="predicted"/>
<evidence type="ECO:0000313" key="3">
    <source>
        <dbReference type="Proteomes" id="UP001172457"/>
    </source>
</evidence>
<name>A0AA38SWT7_9ASTR</name>
<dbReference type="Proteomes" id="UP001172457">
    <property type="component" value="Chromosome 5"/>
</dbReference>
<evidence type="ECO:0000313" key="2">
    <source>
        <dbReference type="EMBL" id="KAJ9549414.1"/>
    </source>
</evidence>
<protein>
    <submittedName>
        <fullName evidence="2">Uncharacterized protein</fullName>
    </submittedName>
</protein>
<reference evidence="2" key="1">
    <citation type="submission" date="2023-03" db="EMBL/GenBank/DDBJ databases">
        <title>Chromosome-scale reference genome and RAD-based genetic map of yellow starthistle (Centaurea solstitialis) reveal putative structural variation and QTLs associated with invader traits.</title>
        <authorList>
            <person name="Reatini B."/>
            <person name="Cang F.A."/>
            <person name="Jiang Q."/>
            <person name="Mckibben M.T.W."/>
            <person name="Barker M.S."/>
            <person name="Rieseberg L.H."/>
            <person name="Dlugosch K.M."/>
        </authorList>
    </citation>
    <scope>NUCLEOTIDE SEQUENCE</scope>
    <source>
        <strain evidence="2">CAN-66</strain>
        <tissue evidence="2">Leaf</tissue>
    </source>
</reference>
<evidence type="ECO:0000256" key="1">
    <source>
        <dbReference type="SAM" id="MobiDB-lite"/>
    </source>
</evidence>
<feature type="region of interest" description="Disordered" evidence="1">
    <location>
        <begin position="97"/>
        <end position="120"/>
    </location>
</feature>
<organism evidence="2 3">
    <name type="scientific">Centaurea solstitialis</name>
    <name type="common">yellow star-thistle</name>
    <dbReference type="NCBI Taxonomy" id="347529"/>
    <lineage>
        <taxon>Eukaryota</taxon>
        <taxon>Viridiplantae</taxon>
        <taxon>Streptophyta</taxon>
        <taxon>Embryophyta</taxon>
        <taxon>Tracheophyta</taxon>
        <taxon>Spermatophyta</taxon>
        <taxon>Magnoliopsida</taxon>
        <taxon>eudicotyledons</taxon>
        <taxon>Gunneridae</taxon>
        <taxon>Pentapetalae</taxon>
        <taxon>asterids</taxon>
        <taxon>campanulids</taxon>
        <taxon>Asterales</taxon>
        <taxon>Asteraceae</taxon>
        <taxon>Carduoideae</taxon>
        <taxon>Cardueae</taxon>
        <taxon>Centaureinae</taxon>
        <taxon>Centaurea</taxon>
    </lineage>
</organism>
<gene>
    <name evidence="2" type="ORF">OSB04_021957</name>
</gene>
<dbReference type="EMBL" id="JARYMX010000005">
    <property type="protein sequence ID" value="KAJ9549414.1"/>
    <property type="molecule type" value="Genomic_DNA"/>
</dbReference>
<feature type="non-terminal residue" evidence="2">
    <location>
        <position position="1"/>
    </location>
</feature>
<dbReference type="AlphaFoldDB" id="A0AA38SWT7"/>
<feature type="region of interest" description="Disordered" evidence="1">
    <location>
        <begin position="1"/>
        <end position="24"/>
    </location>
</feature>
<keyword evidence="3" id="KW-1185">Reference proteome</keyword>
<feature type="compositionally biased region" description="Polar residues" evidence="1">
    <location>
        <begin position="1"/>
        <end position="23"/>
    </location>
</feature>
<sequence>MQKGDVSSTAEYSPTTVGSNEGPSFTDIVRVLSHVDLPSPSPVVATSCTLTREEKLVNFHEGQSSSTKKVDEIEVRYIQIPSMHVLVFCKGNCEAEGGQLKGEHENSQEPGTQRVPPSAT</sequence>